<proteinExistence type="predicted"/>
<sequence>MAEELPELLVPDADAWRAWLAANHATSPGVLLVLTKKGGTVTALGIDDAIDQALCFGWVDGRIGRRDDASYLTRFTPRRAKSRWSKLNVDRVERLTAEGLMAPAGEAAVAAAQASGLWEAAYAGQASVTVPQDLLDAVRAQPEAQAMFDVLTSANRYALIYRLDAAASPQARERKLAEFVAMLARHETPHPQHRMPS</sequence>
<comment type="caution">
    <text evidence="1">The sequence shown here is derived from an EMBL/GenBank/DDBJ whole genome shotgun (WGS) entry which is preliminary data.</text>
</comment>
<accession>A0ABP7ZPV7</accession>
<dbReference type="Pfam" id="PF13376">
    <property type="entry name" value="OmdA"/>
    <property type="match status" value="1"/>
</dbReference>
<evidence type="ECO:0000313" key="2">
    <source>
        <dbReference type="Proteomes" id="UP001501079"/>
    </source>
</evidence>
<name>A0ABP7ZPV7_9MICO</name>
<dbReference type="EMBL" id="BAABBW010000001">
    <property type="protein sequence ID" value="GAA4167522.1"/>
    <property type="molecule type" value="Genomic_DNA"/>
</dbReference>
<gene>
    <name evidence="1" type="ORF">GCM10022287_01190</name>
</gene>
<protein>
    <submittedName>
        <fullName evidence="1">YdeI/OmpD-associated family protein</fullName>
    </submittedName>
</protein>
<dbReference type="RefSeq" id="WP_344751312.1">
    <property type="nucleotide sequence ID" value="NZ_BAABBW010000001.1"/>
</dbReference>
<reference evidence="2" key="1">
    <citation type="journal article" date="2019" name="Int. J. Syst. Evol. Microbiol.">
        <title>The Global Catalogue of Microorganisms (GCM) 10K type strain sequencing project: providing services to taxonomists for standard genome sequencing and annotation.</title>
        <authorList>
            <consortium name="The Broad Institute Genomics Platform"/>
            <consortium name="The Broad Institute Genome Sequencing Center for Infectious Disease"/>
            <person name="Wu L."/>
            <person name="Ma J."/>
        </authorList>
    </citation>
    <scope>NUCLEOTIDE SEQUENCE [LARGE SCALE GENOMIC DNA]</scope>
    <source>
        <strain evidence="2">JCM 17591</strain>
    </source>
</reference>
<organism evidence="1 2">
    <name type="scientific">Gryllotalpicola koreensis</name>
    <dbReference type="NCBI Taxonomy" id="993086"/>
    <lineage>
        <taxon>Bacteria</taxon>
        <taxon>Bacillati</taxon>
        <taxon>Actinomycetota</taxon>
        <taxon>Actinomycetes</taxon>
        <taxon>Micrococcales</taxon>
        <taxon>Microbacteriaceae</taxon>
        <taxon>Gryllotalpicola</taxon>
    </lineage>
</organism>
<evidence type="ECO:0000313" key="1">
    <source>
        <dbReference type="EMBL" id="GAA4167522.1"/>
    </source>
</evidence>
<keyword evidence="2" id="KW-1185">Reference proteome</keyword>
<dbReference type="Proteomes" id="UP001501079">
    <property type="component" value="Unassembled WGS sequence"/>
</dbReference>